<sequence>MNTNNNHINEAKNLGKLPVWDLKDLYSSQNDKRLVRDLNIIKSETSKFEKKYVNRVKSLTAENLFKAINKLEQIDVIMDKILSYAHLLVAENGNNEKNKIFYQQMQETITNYASSIIFFTLELNQITDTKLTKLVKNKKLKIYKNWIINKRSFKPYQLDLKIEK</sequence>
<dbReference type="Pfam" id="PF08439">
    <property type="entry name" value="Peptidase_M3_N"/>
    <property type="match status" value="1"/>
</dbReference>
<dbReference type="AlphaFoldDB" id="A0A382W3M9"/>
<organism evidence="2">
    <name type="scientific">marine metagenome</name>
    <dbReference type="NCBI Taxonomy" id="408172"/>
    <lineage>
        <taxon>unclassified sequences</taxon>
        <taxon>metagenomes</taxon>
        <taxon>ecological metagenomes</taxon>
    </lineage>
</organism>
<evidence type="ECO:0000313" key="2">
    <source>
        <dbReference type="EMBL" id="SVD53210.1"/>
    </source>
</evidence>
<dbReference type="EMBL" id="UINC01156661">
    <property type="protein sequence ID" value="SVD53210.1"/>
    <property type="molecule type" value="Genomic_DNA"/>
</dbReference>
<protein>
    <recommendedName>
        <fullName evidence="1">Oligopeptidase F N-terminal domain-containing protein</fullName>
    </recommendedName>
</protein>
<dbReference type="InterPro" id="IPR013647">
    <property type="entry name" value="OligopepF_N_dom"/>
</dbReference>
<gene>
    <name evidence="2" type="ORF">METZ01_LOCUS406064</name>
</gene>
<evidence type="ECO:0000259" key="1">
    <source>
        <dbReference type="Pfam" id="PF08439"/>
    </source>
</evidence>
<feature type="non-terminal residue" evidence="2">
    <location>
        <position position="164"/>
    </location>
</feature>
<dbReference type="Gene3D" id="1.20.140.70">
    <property type="entry name" value="Oligopeptidase f, N-terminal domain"/>
    <property type="match status" value="1"/>
</dbReference>
<feature type="domain" description="Oligopeptidase F N-terminal" evidence="1">
    <location>
        <begin position="122"/>
        <end position="164"/>
    </location>
</feature>
<proteinExistence type="predicted"/>
<dbReference type="SUPFAM" id="SSF55486">
    <property type="entry name" value="Metalloproteases ('zincins'), catalytic domain"/>
    <property type="match status" value="1"/>
</dbReference>
<accession>A0A382W3M9</accession>
<name>A0A382W3M9_9ZZZZ</name>
<reference evidence="2" key="1">
    <citation type="submission" date="2018-05" db="EMBL/GenBank/DDBJ databases">
        <authorList>
            <person name="Lanie J.A."/>
            <person name="Ng W.-L."/>
            <person name="Kazmierczak K.M."/>
            <person name="Andrzejewski T.M."/>
            <person name="Davidsen T.M."/>
            <person name="Wayne K.J."/>
            <person name="Tettelin H."/>
            <person name="Glass J.I."/>
            <person name="Rusch D."/>
            <person name="Podicherti R."/>
            <person name="Tsui H.-C.T."/>
            <person name="Winkler M.E."/>
        </authorList>
    </citation>
    <scope>NUCLEOTIDE SEQUENCE</scope>
</reference>